<dbReference type="InterPro" id="IPR036770">
    <property type="entry name" value="Ankyrin_rpt-contain_sf"/>
</dbReference>
<gene>
    <name evidence="3" type="ORF">M9Y10_020631</name>
</gene>
<comment type="caution">
    <text evidence="3">The sequence shown here is derived from an EMBL/GenBank/DDBJ whole genome shotgun (WGS) entry which is preliminary data.</text>
</comment>
<proteinExistence type="predicted"/>
<feature type="domain" description="Protein kinase" evidence="2">
    <location>
        <begin position="1550"/>
        <end position="1583"/>
    </location>
</feature>
<dbReference type="Pfam" id="PF07714">
    <property type="entry name" value="PK_Tyr_Ser-Thr"/>
    <property type="match status" value="3"/>
</dbReference>
<dbReference type="InterPro" id="IPR011009">
    <property type="entry name" value="Kinase-like_dom_sf"/>
</dbReference>
<sequence length="1583" mass="186564">MDVLFQDVTKISLFSQLQKKLCDLNTNSGDEEILQVIKLIPTNYLNQKDDLMVICQLFGCYSCVCSLTMKKHVFKLFDHIMNSLKANLQEESAFFWNIFGGSFYFKLWMYEEGLISIEQVILCSLKDKTMETMKYFLPEIIEKEPEIFNKELKFKFKSENEYSQENIDKFKEKRSKHIKWIKESGDYHDSLYKEIEEDELRYSIKTDDVNTFQKILSKPELKLTINSKIKESIIENILYTPGEVSLLTFAAICKATEICKFLIFSGAQICISDFSYSILNHNDEIICILKDKDKEFDQFLLYSVFSWNFEILNDSKSILKIEDKDLISIIGNTLLRSNFIYFESTILPFLRKNQKFVEDNIHEILYNSILDYSGFFFKELSKYPNININYRNEDDISYLVKSSVDENITVVEKLLQNPEIDIDTPVSQFQPFFFAQNMKIIKLFSKHPKFNIDDKKYNCPTFKSWVSQENIYATEYIIENYSDFALTNIDLSLLSLCAKNCYFYIFKILLKKYLTKYKNTKTEDIIDSEFEQYKEEYFFEIHQIVSEAKAELDIKEEDKFDFVDIRYFKIIDQIEDGIKSDLLKVQSKLTNEVFSVKQFKEIAFFRKEDRLNFDCELDIVSKIRYPSIAKFIGISKINFDKIEKPMIFVKYESNGTLKKVLDLEKSSKQPQGWDDTKKLINLYGIASGMNYLHSLNIVHCNLNPDNILEDEHFFPKISDFGSSKRIPSNMNDNDPNIFEINGENNENYKNLMYSSPEVLEKQYYSKAGDVYSFGMIMYHILTCEIPFNELNNSDMCNAILEGKRPELKYGISDIYRKLIEKCWSQNKDDRPTFSEIVSYLESKSCLLENVDIKQFNKYVDLEFKEYKLHEHNKTQKMFSYFSFSAIFEEKFTENKENFKHLNEFEKQFLICTTSKSKVYQFLHKETKQIFAAKIYDSESPQFDEKDLSKIKIILKFRFPSILNVIYFSPHDFDNKPNPVLVMDIALNGKLSKFLETKPNQKWTNTKKLINIYGIAAGMRYLHSLNIVHRKLQLSSILLDDSLYPIISNLKFIKNEFDEVDSKDQEIFTKPAYVAPEIWSCKRYDKRSDVYAFSMIIYEILTNKKPFQGVASVDQIRNHVVIKNYRPKFNDSVPKCYQELIKQCWSSNPEERPNFSDIMDLLKDYSKFILDKVDMKEYSHYINIDHYILKEGSKKHMMQLLEFVIIQAKQINLEEYSQTDFNSIIRNIYVVKSKKTMEKFVAKIIRMNRKTKIRNVLNEIDIFSKIKYPSIVKFVGCCPLYKRKEMKEIIMLMECLPNGSLSNILKEEKFSNNKSTKELQGWDDTKKLINIYGIASGMKYLHSLNIIHRDLKPDNILEDDHFFPKITDFGFSRRSQSNGDILDFTDFPNEYGVPETPMYEPPEIWDEGYFSKEGDVYSFGMTMYEILTCEIPFNGLSLADIWDAVRNGKRPGFKYEISDIYRSLIEKCWSQNKDDRPTFSEIVSYLESKSCLLENIDLNQFNEYTNYLKNPQLANSSQYDKLFGKFIVEYDRPNQKLVISASIKQFDLEKYMRMNKLGEGNYGKVYKIVKKSTGESYAAKILKN</sequence>
<dbReference type="SUPFAM" id="SSF56112">
    <property type="entry name" value="Protein kinase-like (PK-like)"/>
    <property type="match status" value="4"/>
</dbReference>
<reference evidence="3 4" key="1">
    <citation type="submission" date="2024-04" db="EMBL/GenBank/DDBJ databases">
        <title>Tritrichomonas musculus Genome.</title>
        <authorList>
            <person name="Alves-Ferreira E."/>
            <person name="Grigg M."/>
            <person name="Lorenzi H."/>
            <person name="Galac M."/>
        </authorList>
    </citation>
    <scope>NUCLEOTIDE SEQUENCE [LARGE SCALE GENOMIC DNA]</scope>
    <source>
        <strain evidence="3 4">EAF2021</strain>
    </source>
</reference>
<dbReference type="PANTHER" id="PTHR23257">
    <property type="entry name" value="SERINE-THREONINE PROTEIN KINASE"/>
    <property type="match status" value="1"/>
</dbReference>
<dbReference type="PROSITE" id="PS00107">
    <property type="entry name" value="PROTEIN_KINASE_ATP"/>
    <property type="match status" value="1"/>
</dbReference>
<accession>A0ABR2HF45</accession>
<feature type="domain" description="Protein kinase" evidence="2">
    <location>
        <begin position="1209"/>
        <end position="1485"/>
    </location>
</feature>
<keyword evidence="4" id="KW-1185">Reference proteome</keyword>
<dbReference type="SUPFAM" id="SSF48403">
    <property type="entry name" value="Ankyrin repeat"/>
    <property type="match status" value="1"/>
</dbReference>
<dbReference type="Proteomes" id="UP001470230">
    <property type="component" value="Unassembled WGS sequence"/>
</dbReference>
<dbReference type="InterPro" id="IPR050167">
    <property type="entry name" value="Ser_Thr_protein_kinase"/>
</dbReference>
<keyword evidence="1" id="KW-0067">ATP-binding</keyword>
<protein>
    <recommendedName>
        <fullName evidence="2">Protein kinase domain-containing protein</fullName>
    </recommendedName>
</protein>
<organism evidence="3 4">
    <name type="scientific">Tritrichomonas musculus</name>
    <dbReference type="NCBI Taxonomy" id="1915356"/>
    <lineage>
        <taxon>Eukaryota</taxon>
        <taxon>Metamonada</taxon>
        <taxon>Parabasalia</taxon>
        <taxon>Tritrichomonadida</taxon>
        <taxon>Tritrichomonadidae</taxon>
        <taxon>Tritrichomonas</taxon>
    </lineage>
</organism>
<dbReference type="Gene3D" id="1.25.40.20">
    <property type="entry name" value="Ankyrin repeat-containing domain"/>
    <property type="match status" value="1"/>
</dbReference>
<evidence type="ECO:0000259" key="2">
    <source>
        <dbReference type="PROSITE" id="PS50011"/>
    </source>
</evidence>
<dbReference type="InterPro" id="IPR017441">
    <property type="entry name" value="Protein_kinase_ATP_BS"/>
</dbReference>
<feature type="domain" description="Protein kinase" evidence="2">
    <location>
        <begin position="904"/>
        <end position="1168"/>
    </location>
</feature>
<evidence type="ECO:0000313" key="4">
    <source>
        <dbReference type="Proteomes" id="UP001470230"/>
    </source>
</evidence>
<dbReference type="PROSITE" id="PS50011">
    <property type="entry name" value="PROTEIN_KINASE_DOM"/>
    <property type="match status" value="4"/>
</dbReference>
<dbReference type="EMBL" id="JAPFFF010000030">
    <property type="protein sequence ID" value="KAK8845713.1"/>
    <property type="molecule type" value="Genomic_DNA"/>
</dbReference>
<dbReference type="InterPro" id="IPR001245">
    <property type="entry name" value="Ser-Thr/Tyr_kinase_cat_dom"/>
</dbReference>
<dbReference type="SMART" id="SM00220">
    <property type="entry name" value="S_TKc"/>
    <property type="match status" value="3"/>
</dbReference>
<dbReference type="Gene3D" id="3.30.200.20">
    <property type="entry name" value="Phosphorylase Kinase, domain 1"/>
    <property type="match status" value="1"/>
</dbReference>
<feature type="domain" description="Protein kinase" evidence="2">
    <location>
        <begin position="568"/>
        <end position="840"/>
    </location>
</feature>
<dbReference type="PRINTS" id="PR00109">
    <property type="entry name" value="TYRKINASE"/>
</dbReference>
<name>A0ABR2HF45_9EUKA</name>
<evidence type="ECO:0000256" key="1">
    <source>
        <dbReference type="PROSITE-ProRule" id="PRU10141"/>
    </source>
</evidence>
<feature type="binding site" evidence="1">
    <location>
        <position position="1579"/>
    </location>
    <ligand>
        <name>ATP</name>
        <dbReference type="ChEBI" id="CHEBI:30616"/>
    </ligand>
</feature>
<dbReference type="Gene3D" id="1.10.510.10">
    <property type="entry name" value="Transferase(Phosphotransferase) domain 1"/>
    <property type="match status" value="3"/>
</dbReference>
<evidence type="ECO:0000313" key="3">
    <source>
        <dbReference type="EMBL" id="KAK8845713.1"/>
    </source>
</evidence>
<keyword evidence="1" id="KW-0547">Nucleotide-binding</keyword>
<dbReference type="InterPro" id="IPR000719">
    <property type="entry name" value="Prot_kinase_dom"/>
</dbReference>